<organism evidence="3 4">
    <name type="scientific">Desulfofustis limnaeus</name>
    <dbReference type="NCBI Taxonomy" id="2740163"/>
    <lineage>
        <taxon>Bacteria</taxon>
        <taxon>Pseudomonadati</taxon>
        <taxon>Thermodesulfobacteriota</taxon>
        <taxon>Desulfobulbia</taxon>
        <taxon>Desulfobulbales</taxon>
        <taxon>Desulfocapsaceae</taxon>
        <taxon>Desulfofustis</taxon>
    </lineage>
</organism>
<evidence type="ECO:0008006" key="5">
    <source>
        <dbReference type="Google" id="ProtNLM"/>
    </source>
</evidence>
<feature type="region of interest" description="Disordered" evidence="2">
    <location>
        <begin position="189"/>
        <end position="246"/>
    </location>
</feature>
<protein>
    <recommendedName>
        <fullName evidence="5">Response regulator</fullName>
    </recommendedName>
</protein>
<evidence type="ECO:0000313" key="3">
    <source>
        <dbReference type="EMBL" id="BDD87319.1"/>
    </source>
</evidence>
<evidence type="ECO:0000256" key="2">
    <source>
        <dbReference type="SAM" id="MobiDB-lite"/>
    </source>
</evidence>
<dbReference type="SUPFAM" id="SSF52172">
    <property type="entry name" value="CheY-like"/>
    <property type="match status" value="1"/>
</dbReference>
<dbReference type="RefSeq" id="WP_284154352.1">
    <property type="nucleotide sequence ID" value="NZ_AP025516.1"/>
</dbReference>
<feature type="compositionally biased region" description="Low complexity" evidence="2">
    <location>
        <begin position="209"/>
        <end position="219"/>
    </location>
</feature>
<dbReference type="InterPro" id="IPR011006">
    <property type="entry name" value="CheY-like_superfamily"/>
</dbReference>
<dbReference type="EMBL" id="AP025516">
    <property type="protein sequence ID" value="BDD87319.1"/>
    <property type="molecule type" value="Genomic_DNA"/>
</dbReference>
<dbReference type="SUPFAM" id="SSF103039">
    <property type="entry name" value="CheC-like"/>
    <property type="match status" value="2"/>
</dbReference>
<evidence type="ECO:0000256" key="1">
    <source>
        <dbReference type="ARBA" id="ARBA00022500"/>
    </source>
</evidence>
<sequence>MKALQRFEKIVEAVRGRIEEEVTSLIGEQLSLTLQPGSVIDKNDFFDQPIGKVVLARIDLTGEISGQGALIVSVKDAIRLGGTLIMLPPTELEEVVGSEQYGGETEDSYGEIANIIAGSYTKIFEELSAKACRFIRKEQQVVVPLKVAADSDEPIPNQAYYQIVMEMELEQRPLGNMFMLVPAEPFGLVEKKEPQPPPAEAPQPSQNGAADASAEPAEAVEVKDDVAPTQQPAMSPPSAPAAGGAELKAQRKKIDALLELCRQRIGEEVGALLGVSVEFQDLANKPVGKEAFFYEETSGKQVVADLEVVGDKEDVSYLYLGLKDAIRIGGTLIMLPPSELESAVSEEDFGVDSQDAYGEIANIIAGVYTAVFEEHYGISLRFIKKDIEQIVPMKVDIGADQPMPDQLYYVSSMVLSMGGTSHGRMQAVFPARLLDLEGLGITEPAAEVPESRPAAASAEAADDYRGATVSAGESGAADQGDILIVSDTEAEASLIAAVLDVNGLSARRVSFRDNLKNVLPGRFKAVFLVMQRVDEQAFGMAIKISASCSLPLIAAGPEWTRSKVLKAVRYGVTDILLTPAEPADVEEKIRTNILSLAA</sequence>
<keyword evidence="1" id="KW-0145">Chemotaxis</keyword>
<gene>
    <name evidence="3" type="ORF">DPPLL_16840</name>
</gene>
<keyword evidence="4" id="KW-1185">Reference proteome</keyword>
<dbReference type="Gene3D" id="3.40.1550.10">
    <property type="entry name" value="CheC-like"/>
    <property type="match status" value="2"/>
</dbReference>
<accession>A0ABM7W8X2</accession>
<dbReference type="InterPro" id="IPR028976">
    <property type="entry name" value="CheC-like_sf"/>
</dbReference>
<reference evidence="3 4" key="1">
    <citation type="submission" date="2022-01" db="EMBL/GenBank/DDBJ databases">
        <title>Desulfofustis limnae sp. nov., a novel mesophilic sulfate-reducing bacterium isolated from marsh soil.</title>
        <authorList>
            <person name="Watanabe M."/>
            <person name="Takahashi A."/>
            <person name="Kojima H."/>
            <person name="Fukui M."/>
        </authorList>
    </citation>
    <scope>NUCLEOTIDE SEQUENCE [LARGE SCALE GENOMIC DNA]</scope>
    <source>
        <strain evidence="3 4">PPLL</strain>
    </source>
</reference>
<dbReference type="Proteomes" id="UP000830055">
    <property type="component" value="Chromosome"/>
</dbReference>
<evidence type="ECO:0000313" key="4">
    <source>
        <dbReference type="Proteomes" id="UP000830055"/>
    </source>
</evidence>
<proteinExistence type="predicted"/>
<name>A0ABM7W8X2_9BACT</name>